<feature type="chain" id="PRO_5035471631" evidence="1">
    <location>
        <begin position="25"/>
        <end position="84"/>
    </location>
</feature>
<name>A0A8K1LHG5_9PASS</name>
<comment type="caution">
    <text evidence="2">The sequence shown here is derived from an EMBL/GenBank/DDBJ whole genome shotgun (WGS) entry which is preliminary data.</text>
</comment>
<organism evidence="2 3">
    <name type="scientific">Zosterops borbonicus</name>
    <dbReference type="NCBI Taxonomy" id="364589"/>
    <lineage>
        <taxon>Eukaryota</taxon>
        <taxon>Metazoa</taxon>
        <taxon>Chordata</taxon>
        <taxon>Craniata</taxon>
        <taxon>Vertebrata</taxon>
        <taxon>Euteleostomi</taxon>
        <taxon>Archelosauria</taxon>
        <taxon>Archosauria</taxon>
        <taxon>Dinosauria</taxon>
        <taxon>Saurischia</taxon>
        <taxon>Theropoda</taxon>
        <taxon>Coelurosauria</taxon>
        <taxon>Aves</taxon>
        <taxon>Neognathae</taxon>
        <taxon>Neoaves</taxon>
        <taxon>Telluraves</taxon>
        <taxon>Australaves</taxon>
        <taxon>Passeriformes</taxon>
        <taxon>Sylvioidea</taxon>
        <taxon>Zosteropidae</taxon>
        <taxon>Zosterops</taxon>
    </lineage>
</organism>
<reference evidence="2" key="1">
    <citation type="submission" date="2019-04" db="EMBL/GenBank/DDBJ databases">
        <title>Genome assembly of Zosterops borbonicus 15179.</title>
        <authorList>
            <person name="Leroy T."/>
            <person name="Anselmetti Y."/>
            <person name="Tilak M.-K."/>
            <person name="Nabholz B."/>
        </authorList>
    </citation>
    <scope>NUCLEOTIDE SEQUENCE</scope>
    <source>
        <strain evidence="2">HGM_15179</strain>
        <tissue evidence="2">Muscle</tissue>
    </source>
</reference>
<dbReference type="EMBL" id="SWJQ01000459">
    <property type="protein sequence ID" value="TRZ14149.1"/>
    <property type="molecule type" value="Genomic_DNA"/>
</dbReference>
<feature type="non-terminal residue" evidence="2">
    <location>
        <position position="1"/>
    </location>
</feature>
<proteinExistence type="predicted"/>
<evidence type="ECO:0000313" key="3">
    <source>
        <dbReference type="Proteomes" id="UP000796761"/>
    </source>
</evidence>
<protein>
    <submittedName>
        <fullName evidence="2">Uncharacterized protein</fullName>
    </submittedName>
</protein>
<keyword evidence="1" id="KW-0732">Signal</keyword>
<sequence>KIRPFSLLVSVSILLPLWTGKTLGHWSLPGVVQGEIPGQPPSLHLLLFPGELLGVSAVIPEDGEGLGMREKTWRNHFPEGCEPE</sequence>
<gene>
    <name evidence="2" type="ORF">HGM15179_012998</name>
</gene>
<dbReference type="AlphaFoldDB" id="A0A8K1LHG5"/>
<dbReference type="Proteomes" id="UP000796761">
    <property type="component" value="Unassembled WGS sequence"/>
</dbReference>
<feature type="signal peptide" evidence="1">
    <location>
        <begin position="1"/>
        <end position="24"/>
    </location>
</feature>
<feature type="non-terminal residue" evidence="2">
    <location>
        <position position="84"/>
    </location>
</feature>
<accession>A0A8K1LHG5</accession>
<evidence type="ECO:0000256" key="1">
    <source>
        <dbReference type="SAM" id="SignalP"/>
    </source>
</evidence>
<evidence type="ECO:0000313" key="2">
    <source>
        <dbReference type="EMBL" id="TRZ14149.1"/>
    </source>
</evidence>
<keyword evidence="3" id="KW-1185">Reference proteome</keyword>